<comment type="caution">
    <text evidence="1">The sequence shown here is derived from an EMBL/GenBank/DDBJ whole genome shotgun (WGS) entry which is preliminary data.</text>
</comment>
<gene>
    <name evidence="1" type="ORF">FRZ32_08630</name>
</gene>
<dbReference type="RefSeq" id="WP_147043124.1">
    <property type="nucleotide sequence ID" value="NZ_BAABIR010000004.1"/>
</dbReference>
<dbReference type="Proteomes" id="UP000321249">
    <property type="component" value="Unassembled WGS sequence"/>
</dbReference>
<organism evidence="1 2">
    <name type="scientific">Allosphingosinicella ginsenosidimutans</name>
    <dbReference type="NCBI Taxonomy" id="1176539"/>
    <lineage>
        <taxon>Bacteria</taxon>
        <taxon>Pseudomonadati</taxon>
        <taxon>Pseudomonadota</taxon>
        <taxon>Alphaproteobacteria</taxon>
        <taxon>Sphingomonadales</taxon>
        <taxon>Sphingomonadaceae</taxon>
        <taxon>Allosphingosinicella</taxon>
    </lineage>
</organism>
<protein>
    <submittedName>
        <fullName evidence="1">Uncharacterized protein</fullName>
    </submittedName>
</protein>
<evidence type="ECO:0000313" key="2">
    <source>
        <dbReference type="Proteomes" id="UP000321249"/>
    </source>
</evidence>
<proteinExistence type="predicted"/>
<reference evidence="1 2" key="1">
    <citation type="journal article" date="2015" name="J. Microbiol.">
        <title>Sphingosinicella ginsenosidimutans sp. nov., with ginsenoside converting activity.</title>
        <authorList>
            <person name="Kim J.K."/>
            <person name="Kang M.S."/>
            <person name="Park S.C."/>
            <person name="Kim K.M."/>
            <person name="Choi K."/>
            <person name="Yoon M.H."/>
            <person name="Im W.T."/>
        </authorList>
    </citation>
    <scope>NUCLEOTIDE SEQUENCE [LARGE SCALE GENOMIC DNA]</scope>
    <source>
        <strain evidence="1 2">BS-11</strain>
    </source>
</reference>
<keyword evidence="2" id="KW-1185">Reference proteome</keyword>
<dbReference type="OrthoDB" id="7586207at2"/>
<dbReference type="EMBL" id="VOQQ01000001">
    <property type="protein sequence ID" value="TXC63718.1"/>
    <property type="molecule type" value="Genomic_DNA"/>
</dbReference>
<sequence>MTTAQQWLDLAARIEAATGADRELGRELLLACGWTKTQVGHFLGPLYGWTSPDKATYFQDDNFVREKHDPTASLDAAMKLVPEGLAFAVATIRNGAPDDWDDSVCSAVVAQRDGVEARSDATTPALALCAAACRARAGMEG</sequence>
<name>A0A5C6TVJ1_9SPHN</name>
<dbReference type="AlphaFoldDB" id="A0A5C6TVJ1"/>
<accession>A0A5C6TVJ1</accession>
<evidence type="ECO:0000313" key="1">
    <source>
        <dbReference type="EMBL" id="TXC63718.1"/>
    </source>
</evidence>